<reference evidence="2 3" key="1">
    <citation type="submission" date="2013-09" db="EMBL/GenBank/DDBJ databases">
        <title>Whole genome shotgun sequence of Vibrio azureus NBRC 104587.</title>
        <authorList>
            <person name="Isaki S."/>
            <person name="Hosoyama A."/>
            <person name="Numata M."/>
            <person name="Hashimoto M."/>
            <person name="Hosoyama Y."/>
            <person name="Tsuchikane K."/>
            <person name="Noguchi M."/>
            <person name="Hirakata S."/>
            <person name="Ichikawa N."/>
            <person name="Ohji S."/>
            <person name="Yamazoe A."/>
            <person name="Fujita N."/>
        </authorList>
    </citation>
    <scope>NUCLEOTIDE SEQUENCE [LARGE SCALE GENOMIC DNA]</scope>
    <source>
        <strain evidence="2 3">NBRC 104587</strain>
    </source>
</reference>
<accession>U3ADC0</accession>
<organism evidence="2 3">
    <name type="scientific">Vibrio azureus NBRC 104587</name>
    <dbReference type="NCBI Taxonomy" id="1219077"/>
    <lineage>
        <taxon>Bacteria</taxon>
        <taxon>Pseudomonadati</taxon>
        <taxon>Pseudomonadota</taxon>
        <taxon>Gammaproteobacteria</taxon>
        <taxon>Vibrionales</taxon>
        <taxon>Vibrionaceae</taxon>
        <taxon>Vibrio</taxon>
    </lineage>
</organism>
<evidence type="ECO:0000313" key="2">
    <source>
        <dbReference type="EMBL" id="GAD77916.1"/>
    </source>
</evidence>
<dbReference type="OrthoDB" id="8926940at2"/>
<keyword evidence="1" id="KW-0732">Signal</keyword>
<dbReference type="InterPro" id="IPR008966">
    <property type="entry name" value="Adhesion_dom_sf"/>
</dbReference>
<dbReference type="GO" id="GO:0007155">
    <property type="term" value="P:cell adhesion"/>
    <property type="evidence" value="ECO:0007669"/>
    <property type="project" value="InterPro"/>
</dbReference>
<dbReference type="InterPro" id="IPR036937">
    <property type="entry name" value="Adhesion_dom_fimbrial_sf"/>
</dbReference>
<gene>
    <name evidence="2" type="ORF">VAZ01S_099_00060</name>
</gene>
<feature type="chain" id="PRO_5004637712" evidence="1">
    <location>
        <begin position="24"/>
        <end position="345"/>
    </location>
</feature>
<evidence type="ECO:0000313" key="3">
    <source>
        <dbReference type="Proteomes" id="UP000016567"/>
    </source>
</evidence>
<dbReference type="AlphaFoldDB" id="U3ADC0"/>
<dbReference type="STRING" id="1219077.VAZ01S_099_00060"/>
<dbReference type="PROSITE" id="PS51257">
    <property type="entry name" value="PROKAR_LIPOPROTEIN"/>
    <property type="match status" value="1"/>
</dbReference>
<dbReference type="Gene3D" id="2.60.40.1090">
    <property type="entry name" value="Fimbrial-type adhesion domain"/>
    <property type="match status" value="1"/>
</dbReference>
<evidence type="ECO:0000256" key="1">
    <source>
        <dbReference type="SAM" id="SignalP"/>
    </source>
</evidence>
<proteinExistence type="predicted"/>
<dbReference type="Proteomes" id="UP000016567">
    <property type="component" value="Unassembled WGS sequence"/>
</dbReference>
<dbReference type="eggNOG" id="COG3539">
    <property type="taxonomic scope" value="Bacteria"/>
</dbReference>
<dbReference type="EMBL" id="BATL01000099">
    <property type="protein sequence ID" value="GAD77916.1"/>
    <property type="molecule type" value="Genomic_DNA"/>
</dbReference>
<dbReference type="GO" id="GO:0009289">
    <property type="term" value="C:pilus"/>
    <property type="evidence" value="ECO:0007669"/>
    <property type="project" value="InterPro"/>
</dbReference>
<protein>
    <submittedName>
        <fullName evidence="2">Putative fimbrial protein</fullName>
    </submittedName>
</protein>
<keyword evidence="3" id="KW-1185">Reference proteome</keyword>
<comment type="caution">
    <text evidence="2">The sequence shown here is derived from an EMBL/GenBank/DDBJ whole genome shotgun (WGS) entry which is preliminary data.</text>
</comment>
<name>U3ADC0_9VIBR</name>
<dbReference type="RefSeq" id="WP_021711651.1">
    <property type="nucleotide sequence ID" value="NZ_BAOB01000366.1"/>
</dbReference>
<dbReference type="SUPFAM" id="SSF49401">
    <property type="entry name" value="Bacterial adhesins"/>
    <property type="match status" value="1"/>
</dbReference>
<feature type="signal peptide" evidence="1">
    <location>
        <begin position="1"/>
        <end position="23"/>
    </location>
</feature>
<sequence length="345" mass="38018">MKRILSLLSILVCSVTCSSSALALACYSAQSGGSFGGKGPGGVTEFKIDPSASVPIDAPDGQVVWRGPTQTVTVTCYKDATHYYGLMTEIEQVYFWPGRTGNTSVASIPGVKIGFRYKGRDIYGVKVPVDGFIVPNCKSDDDYHYCERKTKTTRTITYQPIIVTGPGTFSGYRNPVNIFQLDGEHGYNKKYENYRSVIGNMGLLKPSKCLVELEVQNDNVDYGVISIGASFNEVTQPLTIVVKNLKHTSECPSVKLRGYFNNVRSPGNKNYIPVFDENGNRITSFAIELYTPDGQKVILNEPIGNGFEIERIGYDRYLAKLVPLDPNNIKKGKFNGVAVYTVSYL</sequence>